<dbReference type="STRING" id="413434.SAMN04488132_11324"/>
<dbReference type="Proteomes" id="UP000190888">
    <property type="component" value="Unassembled WGS sequence"/>
</dbReference>
<protein>
    <submittedName>
        <fullName evidence="2">Hemerythrin HHE cation binding domain-containing protein</fullName>
    </submittedName>
</protein>
<dbReference type="EMBL" id="FUWH01000013">
    <property type="protein sequence ID" value="SKA16503.1"/>
    <property type="molecule type" value="Genomic_DNA"/>
</dbReference>
<evidence type="ECO:0000313" key="2">
    <source>
        <dbReference type="EMBL" id="SKA16503.1"/>
    </source>
</evidence>
<evidence type="ECO:0000259" key="1">
    <source>
        <dbReference type="Pfam" id="PF01814"/>
    </source>
</evidence>
<dbReference type="Gene3D" id="1.20.120.520">
    <property type="entry name" value="nmb1532 protein domain like"/>
    <property type="match status" value="1"/>
</dbReference>
<accession>A0A1T4RKL2</accession>
<dbReference type="OrthoDB" id="5654170at2"/>
<dbReference type="AlphaFoldDB" id="A0A1T4RKL2"/>
<organism evidence="2 3">
    <name type="scientific">Sediminibacterium ginsengisoli</name>
    <dbReference type="NCBI Taxonomy" id="413434"/>
    <lineage>
        <taxon>Bacteria</taxon>
        <taxon>Pseudomonadati</taxon>
        <taxon>Bacteroidota</taxon>
        <taxon>Chitinophagia</taxon>
        <taxon>Chitinophagales</taxon>
        <taxon>Chitinophagaceae</taxon>
        <taxon>Sediminibacterium</taxon>
    </lineage>
</organism>
<evidence type="ECO:0000313" key="3">
    <source>
        <dbReference type="Proteomes" id="UP000190888"/>
    </source>
</evidence>
<sequence length="217" mass="25465">MKPEKRYNFFNNIHKGLRTMLFSIQMKVQQTDFSQPSAADVISELELALTYYDEHAAHEDEYILAPLFEHEPALKEEMEKEHVTDHQLAENLRGFISDWKTGTDKELAGRKLFYALNDFIAFNLYHMNKEEQQLLEVLWKHFTDAEMLEMEHRIVAAIKPEVLMEESRWMMRGLSNPEIAEWLGAVKQGAPEFVYQTYKQMAAEELSDERYKALALA</sequence>
<feature type="domain" description="Hemerythrin-like" evidence="1">
    <location>
        <begin position="9"/>
        <end position="137"/>
    </location>
</feature>
<dbReference type="InterPro" id="IPR012312">
    <property type="entry name" value="Hemerythrin-like"/>
</dbReference>
<keyword evidence="3" id="KW-1185">Reference proteome</keyword>
<dbReference type="Pfam" id="PF01814">
    <property type="entry name" value="Hemerythrin"/>
    <property type="match status" value="1"/>
</dbReference>
<dbReference type="RefSeq" id="WP_078832643.1">
    <property type="nucleotide sequence ID" value="NZ_FUWH01000013.1"/>
</dbReference>
<proteinExistence type="predicted"/>
<reference evidence="2 3" key="1">
    <citation type="submission" date="2017-02" db="EMBL/GenBank/DDBJ databases">
        <authorList>
            <person name="Peterson S.W."/>
        </authorList>
    </citation>
    <scope>NUCLEOTIDE SEQUENCE [LARGE SCALE GENOMIC DNA]</scope>
    <source>
        <strain evidence="2 3">DSM 22335</strain>
    </source>
</reference>
<name>A0A1T4RKL2_9BACT</name>
<gene>
    <name evidence="2" type="ORF">SAMN04488132_11324</name>
</gene>